<dbReference type="Proteomes" id="UP000515808">
    <property type="component" value="Chromosome"/>
</dbReference>
<dbReference type="RefSeq" id="WP_187483527.1">
    <property type="nucleotide sequence ID" value="NZ_CP060695.1"/>
</dbReference>
<proteinExistence type="predicted"/>
<dbReference type="EMBL" id="CP060695">
    <property type="protein sequence ID" value="QNM86651.1"/>
    <property type="molecule type" value="Genomic_DNA"/>
</dbReference>
<reference evidence="1 2" key="1">
    <citation type="submission" date="2020-08" db="EMBL/GenBank/DDBJ databases">
        <title>Polaribacter sp. L12M9 isolated from gut of the Korean scallop.</title>
        <authorList>
            <person name="Jeong Y.S."/>
        </authorList>
    </citation>
    <scope>NUCLEOTIDE SEQUENCE [LARGE SCALE GENOMIC DNA]</scope>
    <source>
        <strain evidence="1 2">L12M9</strain>
    </source>
</reference>
<keyword evidence="2" id="KW-1185">Reference proteome</keyword>
<name>A0A7G9LDF2_9FLAO</name>
<dbReference type="KEGG" id="ppec:H9W90_05905"/>
<accession>A0A7G9LDF2</accession>
<dbReference type="AlphaFoldDB" id="A0A7G9LDF2"/>
<sequence length="392" mass="45572">MKQTITLILLLTCLNTIAQIKFEKGYIINNNGKKIECLIKNEDWLHNPSNFIYKIDNTSKEVIGNLYSIKEFGVNGYSKYNRFKVGIDKSNTNVNKLSKNRTYDFVEETLFLKVLVEGKANLYVYNEGNIVKYFYKKEDKPIYQLEYKEYLNSKNYLVKNKNYLTQLRLDVSCDKINYKNVDYNKNSLVKYFLAYNNCNDSNAPIKDYTKSKSNSKTNFGVKLGIGNSSILYENSLYGYRNIKSSGINLRIGFEAEYVLPFNKNKWAFFVEPTYQTYKSDIERGNTQIGEITYNSIEIPIGVKHYMFINQNSKLFLDGAYVIDFPISSSSDFNNSANLEIDSSPSVNLGFGYSHKNKYSVEVRYYLTRDLSDNYQFWRTKYSSASIILGYSF</sequence>
<organism evidence="1 2">
    <name type="scientific">Polaribacter pectinis</name>
    <dbReference type="NCBI Taxonomy" id="2738844"/>
    <lineage>
        <taxon>Bacteria</taxon>
        <taxon>Pseudomonadati</taxon>
        <taxon>Bacteroidota</taxon>
        <taxon>Flavobacteriia</taxon>
        <taxon>Flavobacteriales</taxon>
        <taxon>Flavobacteriaceae</taxon>
    </lineage>
</organism>
<evidence type="ECO:0000313" key="1">
    <source>
        <dbReference type="EMBL" id="QNM86651.1"/>
    </source>
</evidence>
<gene>
    <name evidence="1" type="ORF">H9W90_05905</name>
</gene>
<evidence type="ECO:0000313" key="2">
    <source>
        <dbReference type="Proteomes" id="UP000515808"/>
    </source>
</evidence>
<protein>
    <recommendedName>
        <fullName evidence="3">Outer membrane protein beta-barrel domain-containing protein</fullName>
    </recommendedName>
</protein>
<evidence type="ECO:0008006" key="3">
    <source>
        <dbReference type="Google" id="ProtNLM"/>
    </source>
</evidence>